<dbReference type="InterPro" id="IPR036236">
    <property type="entry name" value="Znf_C2H2_sf"/>
</dbReference>
<dbReference type="AlphaFoldDB" id="A0A8D8Z5Y9"/>
<feature type="domain" description="C2H2-type" evidence="1">
    <location>
        <begin position="100"/>
        <end position="123"/>
    </location>
</feature>
<accession>A0A8D8Z5Y9</accession>
<reference evidence="2" key="1">
    <citation type="submission" date="2021-05" db="EMBL/GenBank/DDBJ databases">
        <authorList>
            <person name="Alioto T."/>
            <person name="Alioto T."/>
            <person name="Gomez Garrido J."/>
        </authorList>
    </citation>
    <scope>NUCLEOTIDE SEQUENCE</scope>
</reference>
<evidence type="ECO:0000313" key="2">
    <source>
        <dbReference type="EMBL" id="CAG6741485.1"/>
    </source>
</evidence>
<dbReference type="SMART" id="SM00355">
    <property type="entry name" value="ZnF_C2H2"/>
    <property type="match status" value="2"/>
</dbReference>
<feature type="domain" description="C2H2-type" evidence="1">
    <location>
        <begin position="71"/>
        <end position="94"/>
    </location>
</feature>
<dbReference type="EMBL" id="HBUF01426693">
    <property type="protein sequence ID" value="CAG6741485.1"/>
    <property type="molecule type" value="Transcribed_RNA"/>
</dbReference>
<dbReference type="Gene3D" id="3.30.160.60">
    <property type="entry name" value="Classic Zinc Finger"/>
    <property type="match status" value="1"/>
</dbReference>
<dbReference type="InterPro" id="IPR013087">
    <property type="entry name" value="Znf_C2H2_type"/>
</dbReference>
<organism evidence="2">
    <name type="scientific">Cacopsylla melanoneura</name>
    <dbReference type="NCBI Taxonomy" id="428564"/>
    <lineage>
        <taxon>Eukaryota</taxon>
        <taxon>Metazoa</taxon>
        <taxon>Ecdysozoa</taxon>
        <taxon>Arthropoda</taxon>
        <taxon>Hexapoda</taxon>
        <taxon>Insecta</taxon>
        <taxon>Pterygota</taxon>
        <taxon>Neoptera</taxon>
        <taxon>Paraneoptera</taxon>
        <taxon>Hemiptera</taxon>
        <taxon>Sternorrhyncha</taxon>
        <taxon>Psylloidea</taxon>
        <taxon>Psyllidae</taxon>
        <taxon>Psyllinae</taxon>
        <taxon>Cacopsylla</taxon>
    </lineage>
</organism>
<sequence length="127" mass="15065">MKPTNQEYVFTQFYSSVLTNWSAYATLNSSLSELIAFCIYCNKSLNYETETIMNHCKCCKGVTRPTKFQRYVCCLCTKYRHSDASKMRSHIRTHTKDRPFKCFFCEYRSNERSNVKAHMIRRHAVKT</sequence>
<evidence type="ECO:0000259" key="1">
    <source>
        <dbReference type="SMART" id="SM00355"/>
    </source>
</evidence>
<dbReference type="SUPFAM" id="SSF57667">
    <property type="entry name" value="beta-beta-alpha zinc fingers"/>
    <property type="match status" value="1"/>
</dbReference>
<name>A0A8D8Z5Y9_9HEMI</name>
<protein>
    <submittedName>
        <fullName evidence="2">Zinc finger Y-chromosomal protein</fullName>
    </submittedName>
</protein>
<proteinExistence type="predicted"/>